<dbReference type="AlphaFoldDB" id="A0A2H3CYI4"/>
<evidence type="ECO:0000313" key="3">
    <source>
        <dbReference type="Proteomes" id="UP000217790"/>
    </source>
</evidence>
<organism evidence="2 3">
    <name type="scientific">Armillaria gallica</name>
    <name type="common">Bulbous honey fungus</name>
    <name type="synonym">Armillaria bulbosa</name>
    <dbReference type="NCBI Taxonomy" id="47427"/>
    <lineage>
        <taxon>Eukaryota</taxon>
        <taxon>Fungi</taxon>
        <taxon>Dikarya</taxon>
        <taxon>Basidiomycota</taxon>
        <taxon>Agaricomycotina</taxon>
        <taxon>Agaricomycetes</taxon>
        <taxon>Agaricomycetidae</taxon>
        <taxon>Agaricales</taxon>
        <taxon>Marasmiineae</taxon>
        <taxon>Physalacriaceae</taxon>
        <taxon>Armillaria</taxon>
    </lineage>
</organism>
<sequence>MTIPSARMTHGLRDTRTGNQDTGTQQARKHRNVNRTRERDREEGGIGLAKQRGRKRRRRTMSLIQTSNRNDLVLPEKIPVVEVFIQMPRFSSTNAAYWVHTTISGCHASFATYHVQDERDDYRQKVGATGLSIPFRLAKMLHQVARERLWCELEDLKFGVVVYQREAEAISSRVMGVFHAIEMEDCVERHFAVIIGFGFAIIRRLGCGDKEWKDVVEGRHDTWTGIEEKCGFWIRQS</sequence>
<dbReference type="EMBL" id="KZ293681">
    <property type="protein sequence ID" value="PBK86890.1"/>
    <property type="molecule type" value="Genomic_DNA"/>
</dbReference>
<evidence type="ECO:0000313" key="2">
    <source>
        <dbReference type="EMBL" id="PBK86890.1"/>
    </source>
</evidence>
<dbReference type="Proteomes" id="UP000217790">
    <property type="component" value="Unassembled WGS sequence"/>
</dbReference>
<evidence type="ECO:0000256" key="1">
    <source>
        <dbReference type="SAM" id="MobiDB-lite"/>
    </source>
</evidence>
<name>A0A2H3CYI4_ARMGA</name>
<keyword evidence="3" id="KW-1185">Reference proteome</keyword>
<proteinExistence type="predicted"/>
<dbReference type="OrthoDB" id="10572705at2759"/>
<protein>
    <submittedName>
        <fullName evidence="2">Uncharacterized protein</fullName>
    </submittedName>
</protein>
<dbReference type="InParanoid" id="A0A2H3CYI4"/>
<feature type="compositionally biased region" description="Basic and acidic residues" evidence="1">
    <location>
        <begin position="35"/>
        <end position="44"/>
    </location>
</feature>
<accession>A0A2H3CYI4</accession>
<gene>
    <name evidence="2" type="ORF">ARMGADRAFT_1035122</name>
</gene>
<feature type="region of interest" description="Disordered" evidence="1">
    <location>
        <begin position="1"/>
        <end position="58"/>
    </location>
</feature>
<feature type="compositionally biased region" description="Polar residues" evidence="1">
    <location>
        <begin position="17"/>
        <end position="26"/>
    </location>
</feature>
<reference evidence="3" key="1">
    <citation type="journal article" date="2017" name="Nat. Ecol. Evol.">
        <title>Genome expansion and lineage-specific genetic innovations in the forest pathogenic fungi Armillaria.</title>
        <authorList>
            <person name="Sipos G."/>
            <person name="Prasanna A.N."/>
            <person name="Walter M.C."/>
            <person name="O'Connor E."/>
            <person name="Balint B."/>
            <person name="Krizsan K."/>
            <person name="Kiss B."/>
            <person name="Hess J."/>
            <person name="Varga T."/>
            <person name="Slot J."/>
            <person name="Riley R."/>
            <person name="Boka B."/>
            <person name="Rigling D."/>
            <person name="Barry K."/>
            <person name="Lee J."/>
            <person name="Mihaltcheva S."/>
            <person name="LaButti K."/>
            <person name="Lipzen A."/>
            <person name="Waldron R."/>
            <person name="Moloney N.M."/>
            <person name="Sperisen C."/>
            <person name="Kredics L."/>
            <person name="Vagvoelgyi C."/>
            <person name="Patrignani A."/>
            <person name="Fitzpatrick D."/>
            <person name="Nagy I."/>
            <person name="Doyle S."/>
            <person name="Anderson J.B."/>
            <person name="Grigoriev I.V."/>
            <person name="Gueldener U."/>
            <person name="Muensterkoetter M."/>
            <person name="Nagy L.G."/>
        </authorList>
    </citation>
    <scope>NUCLEOTIDE SEQUENCE [LARGE SCALE GENOMIC DNA]</scope>
    <source>
        <strain evidence="3">Ar21-2</strain>
    </source>
</reference>